<sequence>MAAGQAEPPPLQSLPTAKEKKYDRQLRLWGASGQVALEETHLLLINSSPGVTSVETLKNLVLPGVGQFSILDPAVVSEADLGVNFFLEDESLGKFRADETVRLLMELNPDVKGHAIREPLETFIAKDKVFTPYTLVLVAAPIDSNILATIRQHAEGLQIPLFYVHSVGYHSHFSIQLPPAFPIVDTHPDPTATTDLRILKPWPALHEFAQEKTHAMDKMSGHDKAHIPYICLLLHYLDQWRNDHNGMVPDSYKQKQEFRDSYVRKGSPDEENFDEACAAVLKSLNPPTASSSVRDILNAPEAMELTAKSPPFWFIASGIRQFYAKHGELPLPGAVPDMKAQSADYIKLQNIYKTKAREDCAEVVATVRALEKSSGRGPKLAIDEKEIENFCKGAAHIHLVRGRPLQVVQAGTPVKFADRAKAMLFELTNPESLIGQYTAFLAWDEFVATHSTTSSEIGGEGLRVPGNNDADFETDKEKLVGIAHKIVDGVINEAGDRIEDPEYSEIKAGIEKVCVELVRAGGGELHNIASLTGGLIAQEVIKVITRQYVPVDNTCLFDGVGSRGYVLRV</sequence>
<comment type="pathway">
    <text evidence="1 4">Protein modification; protein neddylation.</text>
</comment>
<proteinExistence type="inferred from homology"/>
<dbReference type="Proteomes" id="UP001337655">
    <property type="component" value="Unassembled WGS sequence"/>
</dbReference>
<dbReference type="GO" id="GO:0045116">
    <property type="term" value="P:protein neddylation"/>
    <property type="evidence" value="ECO:0007669"/>
    <property type="project" value="UniProtKB-UniRule"/>
</dbReference>
<feature type="domain" description="THIF-type NAD/FAD binding fold" evidence="5">
    <location>
        <begin position="22"/>
        <end position="547"/>
    </location>
</feature>
<gene>
    <name evidence="6" type="ORF">LTR77_009166</name>
</gene>
<dbReference type="PIRSF" id="PIRSF039099">
    <property type="entry name" value="APP-BP1"/>
    <property type="match status" value="1"/>
</dbReference>
<dbReference type="InterPro" id="IPR045886">
    <property type="entry name" value="ThiF/MoeB/HesA"/>
</dbReference>
<keyword evidence="7" id="KW-1185">Reference proteome</keyword>
<evidence type="ECO:0000256" key="3">
    <source>
        <dbReference type="ARBA" id="ARBA00022786"/>
    </source>
</evidence>
<evidence type="ECO:0000256" key="1">
    <source>
        <dbReference type="ARBA" id="ARBA00005032"/>
    </source>
</evidence>
<dbReference type="GO" id="GO:0005737">
    <property type="term" value="C:cytoplasm"/>
    <property type="evidence" value="ECO:0007669"/>
    <property type="project" value="TreeGrafter"/>
</dbReference>
<dbReference type="InterPro" id="IPR035985">
    <property type="entry name" value="Ubiquitin-activating_enz"/>
</dbReference>
<dbReference type="AlphaFoldDB" id="A0AAV9NYG0"/>
<dbReference type="EMBL" id="JAVRRT010000017">
    <property type="protein sequence ID" value="KAK5165069.1"/>
    <property type="molecule type" value="Genomic_DNA"/>
</dbReference>
<dbReference type="PANTHER" id="PTHR10953">
    <property type="entry name" value="UBIQUITIN-ACTIVATING ENZYME E1"/>
    <property type="match status" value="1"/>
</dbReference>
<comment type="similarity">
    <text evidence="2 4">Belongs to the ubiquitin-activating E1 family. ULA1 subfamily.</text>
</comment>
<name>A0AAV9NYG0_9PEZI</name>
<accession>A0AAV9NYG0</accession>
<dbReference type="InterPro" id="IPR000594">
    <property type="entry name" value="ThiF_NAD_FAD-bd"/>
</dbReference>
<protein>
    <recommendedName>
        <fullName evidence="4">NEDD8-activating enzyme E1 regulatory subunit</fullName>
    </recommendedName>
</protein>
<dbReference type="GeneID" id="89930498"/>
<keyword evidence="3 4" id="KW-0833">Ubl conjugation pathway</keyword>
<evidence type="ECO:0000259" key="5">
    <source>
        <dbReference type="Pfam" id="PF00899"/>
    </source>
</evidence>
<dbReference type="RefSeq" id="XP_064655212.1">
    <property type="nucleotide sequence ID" value="XM_064806395.1"/>
</dbReference>
<evidence type="ECO:0000313" key="7">
    <source>
        <dbReference type="Proteomes" id="UP001337655"/>
    </source>
</evidence>
<dbReference type="GO" id="GO:0019781">
    <property type="term" value="F:NEDD8 activating enzyme activity"/>
    <property type="evidence" value="ECO:0007669"/>
    <property type="project" value="UniProtKB-UniRule"/>
</dbReference>
<evidence type="ECO:0000256" key="2">
    <source>
        <dbReference type="ARBA" id="ARBA00006868"/>
    </source>
</evidence>
<dbReference type="InterPro" id="IPR030667">
    <property type="entry name" value="APP-BP1"/>
</dbReference>
<evidence type="ECO:0000256" key="4">
    <source>
        <dbReference type="PIRNR" id="PIRNR039099"/>
    </source>
</evidence>
<dbReference type="Pfam" id="PF00899">
    <property type="entry name" value="ThiF"/>
    <property type="match status" value="1"/>
</dbReference>
<reference evidence="6 7" key="1">
    <citation type="submission" date="2023-08" db="EMBL/GenBank/DDBJ databases">
        <title>Black Yeasts Isolated from many extreme environments.</title>
        <authorList>
            <person name="Coleine C."/>
            <person name="Stajich J.E."/>
            <person name="Selbmann L."/>
        </authorList>
    </citation>
    <scope>NUCLEOTIDE SEQUENCE [LARGE SCALE GENOMIC DNA]</scope>
    <source>
        <strain evidence="6 7">CCFEE 5935</strain>
    </source>
</reference>
<dbReference type="SUPFAM" id="SSF69572">
    <property type="entry name" value="Activating enzymes of the ubiquitin-like proteins"/>
    <property type="match status" value="1"/>
</dbReference>
<dbReference type="PANTHER" id="PTHR10953:SF29">
    <property type="entry name" value="NEDD8-ACTIVATING ENZYME E1 REGULATORY SUBUNIT"/>
    <property type="match status" value="1"/>
</dbReference>
<evidence type="ECO:0000313" key="6">
    <source>
        <dbReference type="EMBL" id="KAK5165069.1"/>
    </source>
</evidence>
<dbReference type="Gene3D" id="3.40.50.720">
    <property type="entry name" value="NAD(P)-binding Rossmann-like Domain"/>
    <property type="match status" value="2"/>
</dbReference>
<comment type="caution">
    <text evidence="6">The sequence shown here is derived from an EMBL/GenBank/DDBJ whole genome shotgun (WGS) entry which is preliminary data.</text>
</comment>
<comment type="function">
    <text evidence="4">Regulatory subunit of the dimeric UBA3-ULA1 E1 enzyme.</text>
</comment>
<organism evidence="6 7">
    <name type="scientific">Saxophila tyrrhenica</name>
    <dbReference type="NCBI Taxonomy" id="1690608"/>
    <lineage>
        <taxon>Eukaryota</taxon>
        <taxon>Fungi</taxon>
        <taxon>Dikarya</taxon>
        <taxon>Ascomycota</taxon>
        <taxon>Pezizomycotina</taxon>
        <taxon>Dothideomycetes</taxon>
        <taxon>Dothideomycetidae</taxon>
        <taxon>Mycosphaerellales</taxon>
        <taxon>Extremaceae</taxon>
        <taxon>Saxophila</taxon>
    </lineage>
</organism>